<dbReference type="EMBL" id="CADEPM010000002">
    <property type="protein sequence ID" value="CAB3399479.1"/>
    <property type="molecule type" value="Genomic_DNA"/>
</dbReference>
<keyword evidence="7 8" id="KW-0727">SH2 domain</keyword>
<dbReference type="Pfam" id="PF00018">
    <property type="entry name" value="SH3_1"/>
    <property type="match status" value="1"/>
</dbReference>
<dbReference type="InterPro" id="IPR002219">
    <property type="entry name" value="PKC_DAG/PE"/>
</dbReference>
<dbReference type="SMART" id="SM00109">
    <property type="entry name" value="C1"/>
    <property type="match status" value="1"/>
</dbReference>
<evidence type="ECO:0000313" key="15">
    <source>
        <dbReference type="EMBL" id="CAB3399479.1"/>
    </source>
</evidence>
<dbReference type="InterPro" id="IPR036028">
    <property type="entry name" value="SH3-like_dom_sf"/>
</dbReference>
<keyword evidence="2" id="KW-0597">Phosphoprotein</keyword>
<dbReference type="PRINTS" id="PR00401">
    <property type="entry name" value="SH2DOMAIN"/>
</dbReference>
<dbReference type="InterPro" id="IPR001331">
    <property type="entry name" value="GDS_CDC24_CS"/>
</dbReference>
<protein>
    <recommendedName>
        <fullName evidence="17">Protein vav-1</fullName>
    </recommendedName>
</protein>
<accession>A0A8S1EF92</accession>
<dbReference type="InterPro" id="IPR011993">
    <property type="entry name" value="PH-like_dom_sf"/>
</dbReference>
<keyword evidence="3" id="KW-0344">Guanine-nucleotide releasing factor</keyword>
<dbReference type="Pfam" id="PF00307">
    <property type="entry name" value="CH"/>
    <property type="match status" value="1"/>
</dbReference>
<dbReference type="GO" id="GO:0005737">
    <property type="term" value="C:cytoplasm"/>
    <property type="evidence" value="ECO:0007669"/>
    <property type="project" value="TreeGrafter"/>
</dbReference>
<dbReference type="AlphaFoldDB" id="A0A8S1EF92"/>
<dbReference type="SMART" id="SM00033">
    <property type="entry name" value="CH"/>
    <property type="match status" value="1"/>
</dbReference>
<dbReference type="PANTHER" id="PTHR45818:SF3">
    <property type="entry name" value="PROTEIN VAV"/>
    <property type="match status" value="1"/>
</dbReference>
<dbReference type="InterPro" id="IPR000219">
    <property type="entry name" value="DH_dom"/>
</dbReference>
<dbReference type="PROSITE" id="PS50021">
    <property type="entry name" value="CH"/>
    <property type="match status" value="1"/>
</dbReference>
<keyword evidence="5" id="KW-0863">Zinc-finger</keyword>
<keyword evidence="4" id="KW-0479">Metal-binding</keyword>
<dbReference type="InterPro" id="IPR035899">
    <property type="entry name" value="DBL_dom_sf"/>
</dbReference>
<dbReference type="PANTHER" id="PTHR45818">
    <property type="entry name" value="PROTEIN VAV"/>
    <property type="match status" value="1"/>
</dbReference>
<evidence type="ECO:0000256" key="1">
    <source>
        <dbReference type="ARBA" id="ARBA00022443"/>
    </source>
</evidence>
<dbReference type="GO" id="GO:0008270">
    <property type="term" value="F:zinc ion binding"/>
    <property type="evidence" value="ECO:0007669"/>
    <property type="project" value="UniProtKB-KW"/>
</dbReference>
<dbReference type="SMART" id="SM00252">
    <property type="entry name" value="SH2"/>
    <property type="match status" value="1"/>
</dbReference>
<dbReference type="Pfam" id="PF00017">
    <property type="entry name" value="SH2"/>
    <property type="match status" value="1"/>
</dbReference>
<reference evidence="15 16" key="1">
    <citation type="submission" date="2020-04" db="EMBL/GenBank/DDBJ databases">
        <authorList>
            <person name="Laetsch R D."/>
            <person name="Stevens L."/>
            <person name="Kumar S."/>
            <person name="Blaxter L. M."/>
        </authorList>
    </citation>
    <scope>NUCLEOTIDE SEQUENCE [LARGE SCALE GENOMIC DNA]</scope>
</reference>
<organism evidence="15 16">
    <name type="scientific">Caenorhabditis bovis</name>
    <dbReference type="NCBI Taxonomy" id="2654633"/>
    <lineage>
        <taxon>Eukaryota</taxon>
        <taxon>Metazoa</taxon>
        <taxon>Ecdysozoa</taxon>
        <taxon>Nematoda</taxon>
        <taxon>Chromadorea</taxon>
        <taxon>Rhabditida</taxon>
        <taxon>Rhabditina</taxon>
        <taxon>Rhabditomorpha</taxon>
        <taxon>Rhabditoidea</taxon>
        <taxon>Rhabditidae</taxon>
        <taxon>Peloderinae</taxon>
        <taxon>Caenorhabditis</taxon>
    </lineage>
</organism>
<dbReference type="CDD" id="cd00160">
    <property type="entry name" value="RhoGEF"/>
    <property type="match status" value="1"/>
</dbReference>
<dbReference type="PRINTS" id="PR00678">
    <property type="entry name" value="PI3KINASEP85"/>
</dbReference>
<evidence type="ECO:0000259" key="13">
    <source>
        <dbReference type="PROSITE" id="PS50021"/>
    </source>
</evidence>
<dbReference type="PROSITE" id="PS00741">
    <property type="entry name" value="DH_1"/>
    <property type="match status" value="1"/>
</dbReference>
<dbReference type="CDD" id="cd00174">
    <property type="entry name" value="SH3"/>
    <property type="match status" value="1"/>
</dbReference>
<dbReference type="InterPro" id="IPR036860">
    <property type="entry name" value="SH2_dom_sf"/>
</dbReference>
<gene>
    <name evidence="15" type="ORF">CBOVIS_LOCUS2595</name>
</gene>
<dbReference type="Gene3D" id="1.20.900.10">
    <property type="entry name" value="Dbl homology (DH) domain"/>
    <property type="match status" value="1"/>
</dbReference>
<dbReference type="SMART" id="SM00325">
    <property type="entry name" value="RhoGEF"/>
    <property type="match status" value="1"/>
</dbReference>
<dbReference type="Gene3D" id="1.10.418.10">
    <property type="entry name" value="Calponin-like domain"/>
    <property type="match status" value="1"/>
</dbReference>
<dbReference type="PROSITE" id="PS50002">
    <property type="entry name" value="SH3"/>
    <property type="match status" value="2"/>
</dbReference>
<dbReference type="Gene3D" id="3.30.60.20">
    <property type="match status" value="1"/>
</dbReference>
<evidence type="ECO:0000256" key="5">
    <source>
        <dbReference type="ARBA" id="ARBA00022771"/>
    </source>
</evidence>
<feature type="domain" description="SH3" evidence="11">
    <location>
        <begin position="866"/>
        <end position="931"/>
    </location>
</feature>
<evidence type="ECO:0000313" key="16">
    <source>
        <dbReference type="Proteomes" id="UP000494206"/>
    </source>
</evidence>
<dbReference type="InterPro" id="IPR001715">
    <property type="entry name" value="CH_dom"/>
</dbReference>
<dbReference type="PRINTS" id="PR00452">
    <property type="entry name" value="SH3DOMAIN"/>
</dbReference>
<dbReference type="Proteomes" id="UP000494206">
    <property type="component" value="Unassembled WGS sequence"/>
</dbReference>
<evidence type="ECO:0000256" key="7">
    <source>
        <dbReference type="ARBA" id="ARBA00022999"/>
    </source>
</evidence>
<proteinExistence type="predicted"/>
<evidence type="ECO:0000259" key="11">
    <source>
        <dbReference type="PROSITE" id="PS50002"/>
    </source>
</evidence>
<dbReference type="SUPFAM" id="SSF48065">
    <property type="entry name" value="DBL homology domain (DH-domain)"/>
    <property type="match status" value="1"/>
</dbReference>
<feature type="domain" description="SH2" evidence="10">
    <location>
        <begin position="771"/>
        <end position="865"/>
    </location>
</feature>
<dbReference type="PROSITE" id="PS50010">
    <property type="entry name" value="DH_2"/>
    <property type="match status" value="1"/>
</dbReference>
<evidence type="ECO:0000256" key="9">
    <source>
        <dbReference type="PROSITE-ProRule" id="PRU00192"/>
    </source>
</evidence>
<dbReference type="InterPro" id="IPR035031">
    <property type="entry name" value="Vav_SH2_invertebrate"/>
</dbReference>
<keyword evidence="16" id="KW-1185">Reference proteome</keyword>
<dbReference type="GO" id="GO:0016477">
    <property type="term" value="P:cell migration"/>
    <property type="evidence" value="ECO:0007669"/>
    <property type="project" value="TreeGrafter"/>
</dbReference>
<dbReference type="SMART" id="SM00326">
    <property type="entry name" value="SH3"/>
    <property type="match status" value="2"/>
</dbReference>
<sequence>MTAGCELWKSCARWMRDLGLIGTTDENGTMLEFASILRDGVLLCRLANTLIPDSTIISEVNKPVQMSQFTCSKNIIKFLEVCKLLNIKEEDLFVPHDLFFMTGFQKVLRTLSLLSHTPESLSKGVAPFPELDATLQPGPSNTLEQKVEEEDIYQSLTENIENIDPDQTIYGPITSGEDQKKEQLYDHIVMTKKNSINENDVSPSMQRMRCIQELFDTEKNYVETALRIIIEKFYIPLRNKIPDDKYETIFSNIERIMELHKLILEDLYYPVQQALGRTEIVARPNSLTAAPQFIGEVFVKHRDGLLEYGQYCSNLMESRKTTNKLMESDPVIKNMILDCTNFENNQFSMQDLLTVPFQRITKYPLLIRELIKKTDVGNPERTSLCDAQEILDDVCEYINDMTRDKETQKFIDEIEESIVDLAMPDGVRLRDYGRVNFDGEVKMVESTATQVGKQKNRFIFIFDKNTSYTYKNAFVINELSVDMNVSIDTRSSGTITRRTQHVIHLYRDRTENNEVVHITLYFKHEAPRQKLLNAFLLAKENVSPTELIKDSNHKVTFTNFIVDLNRPEVCGVCQKLMKGLYYQGYKCNNCHLSMHKSCLGLKKCEAVRRSSENRISHSFNANRPRKAFFWFSVFKGEVVIANTSFTPSDPTFLQFRKDDQIEVIQVQSGNRFTGCVVNNRSRTGLVNMDRVTKARSTSMIGLNPAMDSPAGSIFGRIDRKESTMLPNRQDSILSDGSISRSSFASRSRSSTLGRTPLQQDYVNTVISEYPWYLGEMERIKAESILRETPNGTFLVRFSKNRNQTAISVSYEHEVKHMIIEETDDGKMFLDEGYIFNSVVELVQYYREHNLIEIFQGLNTTLKYPYLHCKIFRAIHDYEATQPAPEGKFLSLRKGDIVLLIDTVGEDRGWWKGQCNNQSGFFPLSYVQPVTDAESNGSTSQTLTHQS</sequence>
<dbReference type="PROSITE" id="PS50081">
    <property type="entry name" value="ZF_DAG_PE_2"/>
    <property type="match status" value="1"/>
</dbReference>
<evidence type="ECO:0000256" key="8">
    <source>
        <dbReference type="PROSITE-ProRule" id="PRU00191"/>
    </source>
</evidence>
<dbReference type="InterPro" id="IPR001452">
    <property type="entry name" value="SH3_domain"/>
</dbReference>
<dbReference type="Pfam" id="PF00130">
    <property type="entry name" value="C1_1"/>
    <property type="match status" value="1"/>
</dbReference>
<dbReference type="SUPFAM" id="SSF55550">
    <property type="entry name" value="SH2 domain"/>
    <property type="match status" value="1"/>
</dbReference>
<keyword evidence="1 9" id="KW-0728">SH3 domain</keyword>
<evidence type="ECO:0000256" key="6">
    <source>
        <dbReference type="ARBA" id="ARBA00022833"/>
    </source>
</evidence>
<evidence type="ECO:0000256" key="3">
    <source>
        <dbReference type="ARBA" id="ARBA00022658"/>
    </source>
</evidence>
<dbReference type="Gene3D" id="2.30.29.30">
    <property type="entry name" value="Pleckstrin-homology domain (PH domain)/Phosphotyrosine-binding domain (PTB)"/>
    <property type="match status" value="1"/>
</dbReference>
<feature type="domain" description="Calponin-homology (CH)" evidence="13">
    <location>
        <begin position="5"/>
        <end position="118"/>
    </location>
</feature>
<evidence type="ECO:0000259" key="10">
    <source>
        <dbReference type="PROSITE" id="PS50001"/>
    </source>
</evidence>
<evidence type="ECO:0000259" key="12">
    <source>
        <dbReference type="PROSITE" id="PS50010"/>
    </source>
</evidence>
<dbReference type="GO" id="GO:0005085">
    <property type="term" value="F:guanyl-nucleotide exchange factor activity"/>
    <property type="evidence" value="ECO:0007669"/>
    <property type="project" value="UniProtKB-KW"/>
</dbReference>
<dbReference type="CDD" id="cd20810">
    <property type="entry name" value="C1_VAV"/>
    <property type="match status" value="1"/>
</dbReference>
<dbReference type="Gene3D" id="2.30.30.40">
    <property type="entry name" value="SH3 Domains"/>
    <property type="match status" value="1"/>
</dbReference>
<feature type="domain" description="DH" evidence="12">
    <location>
        <begin position="206"/>
        <end position="401"/>
    </location>
</feature>
<evidence type="ECO:0008006" key="17">
    <source>
        <dbReference type="Google" id="ProtNLM"/>
    </source>
</evidence>
<dbReference type="OrthoDB" id="5340910at2759"/>
<dbReference type="Gene3D" id="3.30.505.10">
    <property type="entry name" value="SH2 domain"/>
    <property type="match status" value="1"/>
</dbReference>
<dbReference type="GO" id="GO:0035556">
    <property type="term" value="P:intracellular signal transduction"/>
    <property type="evidence" value="ECO:0007669"/>
    <property type="project" value="InterPro"/>
</dbReference>
<name>A0A8S1EF92_9PELO</name>
<evidence type="ECO:0000259" key="14">
    <source>
        <dbReference type="PROSITE" id="PS50081"/>
    </source>
</evidence>
<dbReference type="SUPFAM" id="SSF57889">
    <property type="entry name" value="Cysteine-rich domain"/>
    <property type="match status" value="1"/>
</dbReference>
<dbReference type="SUPFAM" id="SSF47576">
    <property type="entry name" value="Calponin-homology domain, CH-domain"/>
    <property type="match status" value="1"/>
</dbReference>
<dbReference type="InterPro" id="IPR046349">
    <property type="entry name" value="C1-like_sf"/>
</dbReference>
<feature type="domain" description="SH3" evidence="11">
    <location>
        <begin position="634"/>
        <end position="696"/>
    </location>
</feature>
<evidence type="ECO:0000256" key="4">
    <source>
        <dbReference type="ARBA" id="ARBA00022723"/>
    </source>
</evidence>
<dbReference type="InterPro" id="IPR036872">
    <property type="entry name" value="CH_dom_sf"/>
</dbReference>
<dbReference type="Pfam" id="PF00621">
    <property type="entry name" value="RhoGEF"/>
    <property type="match status" value="1"/>
</dbReference>
<dbReference type="InterPro" id="IPR000980">
    <property type="entry name" value="SH2"/>
</dbReference>
<dbReference type="SUPFAM" id="SSF50044">
    <property type="entry name" value="SH3-domain"/>
    <property type="match status" value="2"/>
</dbReference>
<feature type="domain" description="Phorbol-ester/DAG-type" evidence="14">
    <location>
        <begin position="552"/>
        <end position="606"/>
    </location>
</feature>
<dbReference type="CDD" id="cd09940">
    <property type="entry name" value="SH2_Vav_family"/>
    <property type="match status" value="1"/>
</dbReference>
<dbReference type="PROSITE" id="PS50001">
    <property type="entry name" value="SH2"/>
    <property type="match status" value="1"/>
</dbReference>
<comment type="caution">
    <text evidence="15">The sequence shown here is derived from an EMBL/GenBank/DDBJ whole genome shotgun (WGS) entry which is preliminary data.</text>
</comment>
<keyword evidence="6" id="KW-0862">Zinc</keyword>
<evidence type="ECO:0000256" key="2">
    <source>
        <dbReference type="ARBA" id="ARBA00022553"/>
    </source>
</evidence>